<evidence type="ECO:0000313" key="1">
    <source>
        <dbReference type="EMBL" id="AIA82760.1"/>
    </source>
</evidence>
<proteinExistence type="predicted"/>
<sequence>MGILNAQVLRIRYLQSLLAIFCSSLARARPPENVLCPGWLFCAYIGRLQFGGCVTKQTSERGCNNRSSFQGYDTHTTWNLSKKSSSSLNILNILPLTKPHCVTAVSRTCTQSLSPMSEFK</sequence>
<organismHost>
    <name type="scientific">Bos taurus</name>
    <name type="common">Bovine</name>
    <dbReference type="NCBI Taxonomy" id="9913"/>
</organismHost>
<name>A0A0F6N4X2_BHV4</name>
<dbReference type="EMBL" id="MN551084">
    <property type="protein sequence ID" value="QJC19208.1"/>
    <property type="molecule type" value="Genomic_DNA"/>
</dbReference>
<reference evidence="1" key="1">
    <citation type="submission" date="2013-05" db="EMBL/GenBank/DDBJ databases">
        <title>Seroprevalence against a Canadian isolate of bovine herpesvirus 4 (BHV4) is higher in various diseases affected bovine dairy herds compared to healthy herds.</title>
        <authorList>
            <person name="Music N."/>
            <person name="Laroche J."/>
            <person name="Tremblay D."/>
            <person name="Mandeville I."/>
            <person name="Bellehumeur C."/>
            <person name="Charette S.J."/>
            <person name="Gagnon C.A."/>
        </authorList>
    </citation>
    <scope>NUCLEOTIDE SEQUENCE</scope>
    <source>
        <strain evidence="1">FMV09-1180503</strain>
    </source>
</reference>
<organism evidence="1">
    <name type="scientific">Bovine herpesvirus 4</name>
    <name type="common">BoHV-4</name>
    <name type="synonym">Movar virus</name>
    <dbReference type="NCBI Taxonomy" id="10385"/>
    <lineage>
        <taxon>Viruses</taxon>
        <taxon>Duplodnaviria</taxon>
        <taxon>Heunggongvirae</taxon>
        <taxon>Peploviricota</taxon>
        <taxon>Herviviricetes</taxon>
        <taxon>Herpesvirales</taxon>
        <taxon>Orthoherpesviridae</taxon>
        <taxon>Gammaherpesvirinae</taxon>
        <taxon>Rhadinovirus</taxon>
        <taxon>Rhadinovirus bovinegamma4</taxon>
    </lineage>
</organism>
<protein>
    <submittedName>
        <fullName evidence="1">Uncharacterized protein</fullName>
    </submittedName>
</protein>
<dbReference type="EMBL" id="KC999113">
    <property type="protein sequence ID" value="AIA82760.1"/>
    <property type="molecule type" value="Genomic_DNA"/>
</dbReference>
<organismHost>
    <name type="scientific">Felis catus</name>
    <name type="common">Cat</name>
    <name type="synonym">Felis silvestris catus</name>
    <dbReference type="NCBI Taxonomy" id="9685"/>
</organismHost>
<evidence type="ECO:0000313" key="2">
    <source>
        <dbReference type="EMBL" id="QJC19208.1"/>
    </source>
</evidence>
<reference evidence="2" key="2">
    <citation type="submission" date="2019-10" db="EMBL/GenBank/DDBJ databases">
        <title>Experimental infection of calves with contemporary bovine gammaherpesvirus type 4.</title>
        <authorList>
            <person name="Bauermann F."/>
            <person name="Kutish G."/>
            <person name="Diel D."/>
            <person name="Falkenberg S."/>
            <person name="Martins M."/>
            <person name="Flores E."/>
        </authorList>
    </citation>
    <scope>NUCLEOTIDE SEQUENCE</scope>
    <source>
        <strain evidence="2">SD16-49</strain>
    </source>
</reference>
<accession>A0A0F6N4X2</accession>
<organismHost>
    <name type="scientific">Panthera leo</name>
    <name type="common">Lion</name>
    <dbReference type="NCBI Taxonomy" id="9689"/>
</organismHost>